<evidence type="ECO:0000256" key="7">
    <source>
        <dbReference type="ARBA" id="ARBA00023242"/>
    </source>
</evidence>
<dbReference type="RefSeq" id="XP_041404992.1">
    <property type="nucleotide sequence ID" value="XM_041549058.1"/>
</dbReference>
<keyword evidence="2" id="KW-0813">Transport</keyword>
<name>A0A8H2ZIC7_9SACH</name>
<dbReference type="Gene3D" id="1.25.10.70">
    <property type="match status" value="1"/>
</dbReference>
<evidence type="ECO:0000256" key="6">
    <source>
        <dbReference type="ARBA" id="ARBA00023132"/>
    </source>
</evidence>
<dbReference type="Proteomes" id="UP000644660">
    <property type="component" value="Unassembled WGS sequence"/>
</dbReference>
<keyword evidence="14" id="KW-1185">Reference proteome</keyword>
<reference evidence="13 14" key="1">
    <citation type="submission" date="2020-05" db="EMBL/GenBank/DDBJ databases">
        <authorList>
            <person name="Casaregola S."/>
            <person name="Devillers H."/>
            <person name="Grondin C."/>
        </authorList>
    </citation>
    <scope>NUCLEOTIDE SEQUENCE [LARGE SCALE GENOMIC DNA]</scope>
    <source>
        <strain evidence="13 14">CLIB 1767</strain>
    </source>
</reference>
<gene>
    <name evidence="13" type="ORF">KABA2_02S08294</name>
</gene>
<dbReference type="Pfam" id="PF21093">
    <property type="entry name" value="Nup188_N-subdom_III"/>
    <property type="match status" value="1"/>
</dbReference>
<dbReference type="InterPro" id="IPR048883">
    <property type="entry name" value="Nup188_N-subdom_III"/>
</dbReference>
<evidence type="ECO:0000313" key="14">
    <source>
        <dbReference type="Proteomes" id="UP000644660"/>
    </source>
</evidence>
<dbReference type="GO" id="GO:0051028">
    <property type="term" value="P:mRNA transport"/>
    <property type="evidence" value="ECO:0007669"/>
    <property type="project" value="UniProtKB-KW"/>
</dbReference>
<evidence type="ECO:0000313" key="13">
    <source>
        <dbReference type="EMBL" id="CAB4252954.1"/>
    </source>
</evidence>
<comment type="caution">
    <text evidence="13">The sequence shown here is derived from an EMBL/GenBank/DDBJ whole genome shotgun (WGS) entry which is preliminary data.</text>
</comment>
<dbReference type="PANTHER" id="PTHR31431">
    <property type="entry name" value="NUCLEOPORIN NUP188 HOMOLOG"/>
    <property type="match status" value="1"/>
</dbReference>
<dbReference type="InterPro" id="IPR044840">
    <property type="entry name" value="Nup188"/>
</dbReference>
<evidence type="ECO:0000259" key="12">
    <source>
        <dbReference type="Pfam" id="PF21093"/>
    </source>
</evidence>
<dbReference type="GO" id="GO:0006606">
    <property type="term" value="P:protein import into nucleus"/>
    <property type="evidence" value="ECO:0007669"/>
    <property type="project" value="TreeGrafter"/>
</dbReference>
<accession>A0A8H2ZIC7</accession>
<evidence type="ECO:0000256" key="5">
    <source>
        <dbReference type="ARBA" id="ARBA00023010"/>
    </source>
</evidence>
<evidence type="ECO:0000259" key="11">
    <source>
        <dbReference type="Pfam" id="PF18378"/>
    </source>
</evidence>
<keyword evidence="6" id="KW-0906">Nuclear pore complex</keyword>
<dbReference type="GO" id="GO:0017056">
    <property type="term" value="F:structural constituent of nuclear pore"/>
    <property type="evidence" value="ECO:0007669"/>
    <property type="project" value="InterPro"/>
</dbReference>
<dbReference type="GeneID" id="64856098"/>
<evidence type="ECO:0000259" key="10">
    <source>
        <dbReference type="Pfam" id="PF10487"/>
    </source>
</evidence>
<dbReference type="OrthoDB" id="102511at2759"/>
<evidence type="ECO:0000256" key="8">
    <source>
        <dbReference type="ARBA" id="ARBA00038387"/>
    </source>
</evidence>
<feature type="domain" description="Nuclear pore protein Nup188 C-terminal" evidence="11">
    <location>
        <begin position="1310"/>
        <end position="1664"/>
    </location>
</feature>
<sequence>MTTITNHKKDDVLTSFVNVENFIRAYVKEGTEGTSTYGFTTIDQFIDKNFELLLDSQKFNTIESELTNKGTKEQLNLRGITYKTCRENNETAFHISKLFNLNYSESIRVLSQMTDSWDYNNSASLETLTECVLKERNSTINVVSLLFNDNDLPILENKYFDKLTDSETKITIAKNLIRSIEFVLTTFNVNDDISTNSSEFKLSNAEFADLLKMKNSYDLIYLTNILKLLSNLVLNTMVPVEIVKSWFTVSIDMVAFLKNNLSSIIINIPMNIITKVESLVTINSLLILGLDTTISSINIDTPYFNDPVCFTQVQLMVDDLATDSILSYMWSFVLYTKTYLIEEDTTKNAIFLDQFLKLSQIDISIEDLSTLYAQRAESCNVLADMIKLTDSLATDYLYPTIMSSFLTFQLNFIPITVEVSNVIKRILLNTPREFVEKFLTSEIFDRKLSVILAKLPLVDDALIPLINICSSNIEFANFHLHRLNTYASNLNLSKIEYDIVDEESMDEENNKLNTPNNVPNTTEMIRLSKDIMIQPPLETDKNILMPIPKDTRAKILQTGSTAEDSILVFLYDYNGWSTIGYAFQKLCEVYTQKSDQMNDKYYDMIVSIIELLSSVVSPGVPINQSSVILTDTSRNIDDESIILLVFKVFEAAIRNRDYNMACVCCDFANTLVPNYPQYVWKYLARSDLLDRYGKTGLASTILGILELSNGAYKFTISLSKLANLLVEESLLLGTNMSSKTKEDILNKLITYFLNIYESYHFWKFENIYERFELGSQLTKLFMNVLFNIYSIDSQTPPEKKVTHVLAKSGKLLLNGFLGVQSSESNCASSLIKILTSYTDKQVYALGNLVFGPIYNELVMTSFDLSILLVSLRNSVHMRMSSLEQLIFTNSSQLIDIYCLSRSLKRPIINLLNTIVSISWIDENPLVLSYLGETHAKIFVHVIEADLENPLDDFKLSNDIYEFLGALLESKQHGLSILFLTGDIATSSNIDRKEQTDKNNRPNKSILTVLQNNALKLNLLPDYVSCALLDAIAFAFNSWVHKKNIKNDGAFIDTLMKIFKQFKPSDATVDDMTNDKILEVSNKFRLASRIAEIFALYVYSSDNTSSSSIHQLLGSDDLFSIIKPYFEIQNEYIDFLENINQRFDKKFTNLSLSRFRLEPLIKPQSHHNCDMFNLDLISTLFIGKTDAVELTEKISLIQDIKNVSLRLQYVNHQIAAAKAWGALLTSYIKGSTVQLKDTYIDIICYFLQTNIDGKMASGLLADVFQERIELCFYILYSFRKNKKMIPEKKLIKILSELIIIFKSNSINYLKNVASSINRELYRPILRSVLIIFELVQNNEQFVDVASDSILEFFEWSFSKGVYLILSNILADMTNATTNLESTIICDMDEKIQDIFLLLSLFNKIKQLNPPGSFNEILASSLNDVGTIKVILNLYSSFPSIRLNGEPLLGNLILTLVSELCSVKEISSKFITNGLFAVLLESSLSVILQEGNIKPETQPRLHNIWSNGLLSIMLLLVSEFGSNILPETCLFASYFHKQIQSTIFSWSDSNLVVSTALIRETTQLILLQRMLEKLNYQGYLLNSNIPNIEDKKFNNVNDDPNGQIAHLMIGLDSMEEKKALNMTLNKLLTHPKYLNSRIVASTQEEQHTLDDETKRSGFVSHLNSSIKELQRSLFEVL</sequence>
<feature type="domain" description="Nucleoporin Nup188 N-terminal subdomain III" evidence="12">
    <location>
        <begin position="567"/>
        <end position="981"/>
    </location>
</feature>
<organism evidence="13 14">
    <name type="scientific">Maudiozyma barnettii</name>
    <dbReference type="NCBI Taxonomy" id="61262"/>
    <lineage>
        <taxon>Eukaryota</taxon>
        <taxon>Fungi</taxon>
        <taxon>Dikarya</taxon>
        <taxon>Ascomycota</taxon>
        <taxon>Saccharomycotina</taxon>
        <taxon>Saccharomycetes</taxon>
        <taxon>Saccharomycetales</taxon>
        <taxon>Saccharomycetaceae</taxon>
        <taxon>Maudiozyma</taxon>
    </lineage>
</organism>
<keyword evidence="7" id="KW-0539">Nucleus</keyword>
<evidence type="ECO:0000256" key="2">
    <source>
        <dbReference type="ARBA" id="ARBA00022448"/>
    </source>
</evidence>
<comment type="similarity">
    <text evidence="8">Belongs to the Nup188 family.</text>
</comment>
<dbReference type="InterPro" id="IPR041634">
    <property type="entry name" value="Nup188_C"/>
</dbReference>
<evidence type="ECO:0000256" key="4">
    <source>
        <dbReference type="ARBA" id="ARBA00022927"/>
    </source>
</evidence>
<feature type="domain" description="Nucleoporin Nup188 N-terminal" evidence="10">
    <location>
        <begin position="42"/>
        <end position="496"/>
    </location>
</feature>
<dbReference type="Pfam" id="PF18378">
    <property type="entry name" value="Nup188_C"/>
    <property type="match status" value="1"/>
</dbReference>
<dbReference type="EMBL" id="CAEFZW010000002">
    <property type="protein sequence ID" value="CAB4252954.1"/>
    <property type="molecule type" value="Genomic_DNA"/>
</dbReference>
<evidence type="ECO:0000256" key="3">
    <source>
        <dbReference type="ARBA" id="ARBA00022816"/>
    </source>
</evidence>
<keyword evidence="3" id="KW-0509">mRNA transport</keyword>
<protein>
    <recommendedName>
        <fullName evidence="9">Nucleoporin NUP188</fullName>
    </recommendedName>
</protein>
<proteinExistence type="inferred from homology"/>
<dbReference type="GO" id="GO:0044611">
    <property type="term" value="C:nuclear pore inner ring"/>
    <property type="evidence" value="ECO:0007669"/>
    <property type="project" value="TreeGrafter"/>
</dbReference>
<dbReference type="GO" id="GO:0006405">
    <property type="term" value="P:RNA export from nucleus"/>
    <property type="evidence" value="ECO:0007669"/>
    <property type="project" value="TreeGrafter"/>
</dbReference>
<comment type="subcellular location">
    <subcellularLocation>
        <location evidence="1">Nucleus</location>
        <location evidence="1">Nuclear pore complex</location>
    </subcellularLocation>
</comment>
<dbReference type="Pfam" id="PF10487">
    <property type="entry name" value="Nup188_N"/>
    <property type="match status" value="1"/>
</dbReference>
<dbReference type="InterPro" id="IPR018864">
    <property type="entry name" value="Nucleoporin_Nup188_N"/>
</dbReference>
<evidence type="ECO:0000256" key="9">
    <source>
        <dbReference type="ARBA" id="ARBA00040174"/>
    </source>
</evidence>
<keyword evidence="4" id="KW-0653">Protein transport</keyword>
<keyword evidence="5" id="KW-0811">Translocation</keyword>
<dbReference type="PANTHER" id="PTHR31431:SF1">
    <property type="entry name" value="NUCLEOPORIN NUP188"/>
    <property type="match status" value="1"/>
</dbReference>
<evidence type="ECO:0000256" key="1">
    <source>
        <dbReference type="ARBA" id="ARBA00004567"/>
    </source>
</evidence>